<comment type="caution">
    <text evidence="3">The sequence shown here is derived from an EMBL/GenBank/DDBJ whole genome shotgun (WGS) entry which is preliminary data.</text>
</comment>
<gene>
    <name evidence="3" type="ORF">ROTO_16460</name>
</gene>
<keyword evidence="1" id="KW-0472">Membrane</keyword>
<dbReference type="Proteomes" id="UP000037046">
    <property type="component" value="Unassembled WGS sequence"/>
</dbReference>
<sequence length="62" mass="6258">MKHAFALALLAPPATAAGMSDPVVSPEIVAAEATSSSVQNQDIAFFTLYAVLVILTAAGALN</sequence>
<keyword evidence="1" id="KW-1133">Transmembrane helix</keyword>
<name>A0A0L6CVN4_9RHOB</name>
<dbReference type="PATRIC" id="fig|74031.6.peg.1676"/>
<protein>
    <submittedName>
        <fullName evidence="3">Uncharacterized protein</fullName>
    </submittedName>
</protein>
<dbReference type="STRING" id="74031.SAMN04488077_1268"/>
<proteinExistence type="predicted"/>
<keyword evidence="2" id="KW-0732">Signal</keyword>
<feature type="signal peptide" evidence="2">
    <location>
        <begin position="1"/>
        <end position="16"/>
    </location>
</feature>
<feature type="chain" id="PRO_5005562991" evidence="2">
    <location>
        <begin position="17"/>
        <end position="62"/>
    </location>
</feature>
<evidence type="ECO:0000256" key="1">
    <source>
        <dbReference type="SAM" id="Phobius"/>
    </source>
</evidence>
<dbReference type="AlphaFoldDB" id="A0A0L6CVN4"/>
<evidence type="ECO:0000313" key="3">
    <source>
        <dbReference type="EMBL" id="KNX41801.1"/>
    </source>
</evidence>
<dbReference type="EMBL" id="LGVV01000017">
    <property type="protein sequence ID" value="KNX41801.1"/>
    <property type="molecule type" value="Genomic_DNA"/>
</dbReference>
<feature type="transmembrane region" description="Helical" evidence="1">
    <location>
        <begin position="43"/>
        <end position="61"/>
    </location>
</feature>
<accession>A0A0L6CVN4</accession>
<evidence type="ECO:0000256" key="2">
    <source>
        <dbReference type="SAM" id="SignalP"/>
    </source>
</evidence>
<organism evidence="3 4">
    <name type="scientific">Roseovarius tolerans</name>
    <dbReference type="NCBI Taxonomy" id="74031"/>
    <lineage>
        <taxon>Bacteria</taxon>
        <taxon>Pseudomonadati</taxon>
        <taxon>Pseudomonadota</taxon>
        <taxon>Alphaproteobacteria</taxon>
        <taxon>Rhodobacterales</taxon>
        <taxon>Roseobacteraceae</taxon>
        <taxon>Roseovarius</taxon>
    </lineage>
</organism>
<keyword evidence="1" id="KW-0812">Transmembrane</keyword>
<evidence type="ECO:0000313" key="4">
    <source>
        <dbReference type="Proteomes" id="UP000037046"/>
    </source>
</evidence>
<reference evidence="4" key="1">
    <citation type="submission" date="2015-07" db="EMBL/GenBank/DDBJ databases">
        <title>Draft Genome Sequence of Roseovarius tolerans EL-164, a producer of N-Acylated Alanine Methyl Esters (NAMEs).</title>
        <authorList>
            <person name="Voget S."/>
            <person name="Bruns H."/>
            <person name="Wagner-Doebler I."/>
            <person name="Schulz S."/>
            <person name="Daniel R."/>
        </authorList>
    </citation>
    <scope>NUCLEOTIDE SEQUENCE [LARGE SCALE GENOMIC DNA]</scope>
    <source>
        <strain evidence="4">EL-164</strain>
    </source>
</reference>
<keyword evidence="4" id="KW-1185">Reference proteome</keyword>